<dbReference type="InterPro" id="IPR023375">
    <property type="entry name" value="ADC_dom_sf"/>
</dbReference>
<evidence type="ECO:0000313" key="2">
    <source>
        <dbReference type="EMBL" id="NYI09678.1"/>
    </source>
</evidence>
<reference evidence="2 3" key="1">
    <citation type="submission" date="2020-07" db="EMBL/GenBank/DDBJ databases">
        <title>Sequencing the genomes of 1000 actinobacteria strains.</title>
        <authorList>
            <person name="Klenk H.-P."/>
        </authorList>
    </citation>
    <scope>NUCLEOTIDE SEQUENCE [LARGE SCALE GENOMIC DNA]</scope>
    <source>
        <strain evidence="2 3">DSM 18248</strain>
    </source>
</reference>
<dbReference type="Proteomes" id="UP000537326">
    <property type="component" value="Unassembled WGS sequence"/>
</dbReference>
<dbReference type="Gene3D" id="2.40.400.10">
    <property type="entry name" value="Acetoacetate decarboxylase-like"/>
    <property type="match status" value="1"/>
</dbReference>
<dbReference type="GO" id="GO:0016829">
    <property type="term" value="F:lyase activity"/>
    <property type="evidence" value="ECO:0007669"/>
    <property type="project" value="InterPro"/>
</dbReference>
<organism evidence="2 3">
    <name type="scientific">Nocardioides marinus</name>
    <dbReference type="NCBI Taxonomy" id="374514"/>
    <lineage>
        <taxon>Bacteria</taxon>
        <taxon>Bacillati</taxon>
        <taxon>Actinomycetota</taxon>
        <taxon>Actinomycetes</taxon>
        <taxon>Propionibacteriales</taxon>
        <taxon>Nocardioidaceae</taxon>
        <taxon>Nocardioides</taxon>
    </lineage>
</organism>
<dbReference type="EMBL" id="JACBZI010000001">
    <property type="protein sequence ID" value="NYI09678.1"/>
    <property type="molecule type" value="Genomic_DNA"/>
</dbReference>
<feature type="region of interest" description="Disordered" evidence="1">
    <location>
        <begin position="1"/>
        <end position="26"/>
    </location>
</feature>
<evidence type="ECO:0008006" key="4">
    <source>
        <dbReference type="Google" id="ProtNLM"/>
    </source>
</evidence>
<dbReference type="AlphaFoldDB" id="A0A7Y9YCJ1"/>
<protein>
    <recommendedName>
        <fullName evidence="4">Acetoacetate decarboxylase (ADC)</fullName>
    </recommendedName>
</protein>
<proteinExistence type="predicted"/>
<dbReference type="InterPro" id="IPR010451">
    <property type="entry name" value="Acetoacetate_decarboxylase"/>
</dbReference>
<evidence type="ECO:0000256" key="1">
    <source>
        <dbReference type="SAM" id="MobiDB-lite"/>
    </source>
</evidence>
<evidence type="ECO:0000313" key="3">
    <source>
        <dbReference type="Proteomes" id="UP000537326"/>
    </source>
</evidence>
<dbReference type="RefSeq" id="WP_179530615.1">
    <property type="nucleotide sequence ID" value="NZ_BAAAPP010000012.1"/>
</dbReference>
<sequence length="212" mass="22512">MTAQQDPHRPAEPADRPYPPEPWDLTGTGAITTWRVPVGVLPELPSGVRAAAVRGTALVTTAFVRYDDRGLMAYDELLAAVLVRHGRGVALSITDIWVDSETSVAGGRGLWGIPKDLATFGEHFAETADGPIAAASFSARRGPAVRLPLPLRGAVVQTLDGRTVASPIRAGGTVRPARATWDLAEDGPLAWLRGGRPVTSLLARDFSMRFGS</sequence>
<accession>A0A7Y9YCJ1</accession>
<gene>
    <name evidence="2" type="ORF">BKA05_001193</name>
</gene>
<keyword evidence="3" id="KW-1185">Reference proteome</keyword>
<name>A0A7Y9YCJ1_9ACTN</name>
<feature type="compositionally biased region" description="Basic and acidic residues" evidence="1">
    <location>
        <begin position="1"/>
        <end position="15"/>
    </location>
</feature>
<comment type="caution">
    <text evidence="2">The sequence shown here is derived from an EMBL/GenBank/DDBJ whole genome shotgun (WGS) entry which is preliminary data.</text>
</comment>
<dbReference type="Pfam" id="PF06314">
    <property type="entry name" value="ADC"/>
    <property type="match status" value="1"/>
</dbReference>
<dbReference type="SUPFAM" id="SSF160104">
    <property type="entry name" value="Acetoacetate decarboxylase-like"/>
    <property type="match status" value="1"/>
</dbReference>